<dbReference type="Proteomes" id="UP000677228">
    <property type="component" value="Unassembled WGS sequence"/>
</dbReference>
<evidence type="ECO:0000313" key="2">
    <source>
        <dbReference type="EMBL" id="CAF1464728.1"/>
    </source>
</evidence>
<feature type="non-terminal residue" evidence="3">
    <location>
        <position position="1"/>
    </location>
</feature>
<comment type="caution">
    <text evidence="3">The sequence shown here is derived from an EMBL/GenBank/DDBJ whole genome shotgun (WGS) entry which is preliminary data.</text>
</comment>
<dbReference type="Proteomes" id="UP000682733">
    <property type="component" value="Unassembled WGS sequence"/>
</dbReference>
<organism evidence="3 4">
    <name type="scientific">Didymodactylos carnosus</name>
    <dbReference type="NCBI Taxonomy" id="1234261"/>
    <lineage>
        <taxon>Eukaryota</taxon>
        <taxon>Metazoa</taxon>
        <taxon>Spiralia</taxon>
        <taxon>Gnathifera</taxon>
        <taxon>Rotifera</taxon>
        <taxon>Eurotatoria</taxon>
        <taxon>Bdelloidea</taxon>
        <taxon>Philodinida</taxon>
        <taxon>Philodinidae</taxon>
        <taxon>Didymodactylos</taxon>
    </lineage>
</organism>
<reference evidence="3" key="1">
    <citation type="submission" date="2021-02" db="EMBL/GenBank/DDBJ databases">
        <authorList>
            <person name="Nowell W R."/>
        </authorList>
    </citation>
    <scope>NUCLEOTIDE SEQUENCE</scope>
</reference>
<protein>
    <submittedName>
        <fullName evidence="3">Uncharacterized protein</fullName>
    </submittedName>
</protein>
<dbReference type="EMBL" id="CAJOBA010052694">
    <property type="protein sequence ID" value="CAF4257625.1"/>
    <property type="molecule type" value="Genomic_DNA"/>
</dbReference>
<evidence type="ECO:0000313" key="4">
    <source>
        <dbReference type="Proteomes" id="UP000682733"/>
    </source>
</evidence>
<gene>
    <name evidence="2" type="ORF">OVA965_LOCUS35403</name>
    <name evidence="3" type="ORF">TMI583_LOCUS36371</name>
</gene>
<accession>A0A8S2SZV2</accession>
<proteinExistence type="predicted"/>
<dbReference type="EMBL" id="CAJNOK010030816">
    <property type="protein sequence ID" value="CAF1464728.1"/>
    <property type="molecule type" value="Genomic_DNA"/>
</dbReference>
<sequence>LASQTVLQPQVVTTNRTVEYMPSMQFAERTVESTNRLRFRVPLINPYDLDDIPTEYRAMLTNIYPPRRDEDIEGWFDYFQREIANYKQAIRRIIQEVNQSREQYKSLVTANEDLRAKMGDFDKKRKRLVEIFEGDKIDKTKMNDVFSKLFPYDGVIFSIDHWYFTDRLNAKISSQTLELREYHTKLSNYEKELAKVSSTSFS</sequence>
<name>A0A8S2SZV2_9BILA</name>
<feature type="coiled-coil region" evidence="1">
    <location>
        <begin position="83"/>
        <end position="117"/>
    </location>
</feature>
<keyword evidence="1" id="KW-0175">Coiled coil</keyword>
<evidence type="ECO:0000313" key="3">
    <source>
        <dbReference type="EMBL" id="CAF4257625.1"/>
    </source>
</evidence>
<dbReference type="AlphaFoldDB" id="A0A8S2SZV2"/>
<evidence type="ECO:0000256" key="1">
    <source>
        <dbReference type="SAM" id="Coils"/>
    </source>
</evidence>
<feature type="coiled-coil region" evidence="1">
    <location>
        <begin position="172"/>
        <end position="199"/>
    </location>
</feature>